<accession>A0A380TLP7</accession>
<keyword evidence="8" id="KW-1185">Reference proteome</keyword>
<keyword evidence="7" id="KW-0614">Plasmid</keyword>
<dbReference type="Proteomes" id="UP000254764">
    <property type="component" value="Unassembled WGS sequence"/>
</dbReference>
<geneLocation type="plasmid" evidence="7">
    <name>1</name>
</geneLocation>
<evidence type="ECO:0000259" key="4">
    <source>
        <dbReference type="Pfam" id="PF00389"/>
    </source>
</evidence>
<evidence type="ECO:0000256" key="2">
    <source>
        <dbReference type="ARBA" id="ARBA00023002"/>
    </source>
</evidence>
<reference evidence="8" key="2">
    <citation type="submission" date="2018-07" db="EMBL/GenBank/DDBJ databases">
        <authorList>
            <person name="Peiro R."/>
            <person name="Begona"/>
            <person name="Cbmso G."/>
            <person name="Lopez M."/>
            <person name="Gonzalez S."/>
        </authorList>
    </citation>
    <scope>NUCLEOTIDE SEQUENCE [LARGE SCALE GENOMIC DNA]</scope>
</reference>
<dbReference type="InterPro" id="IPR029753">
    <property type="entry name" value="D-isomer_DH_CS"/>
</dbReference>
<dbReference type="RefSeq" id="WP_115672714.1">
    <property type="nucleotide sequence ID" value="NZ_LS974446.1"/>
</dbReference>
<evidence type="ECO:0000313" key="8">
    <source>
        <dbReference type="Proteomes" id="UP000254764"/>
    </source>
</evidence>
<sequence length="338" mass="36246">MPRKTVVTNWIHPEILEMLEEVGPVAANTTRQPWSREEIISHTADADAMIAFMTDHVDAAFLAECPNLKLISCALKGADNFDVEACRRAEVAISIVPDLLTAPTAELAIGLTIALGRNILLGDRSIRSSGFAGWRPDLYATGLDGSTVGIIGMGAVGQAIAHRLKGFRCQIAYSDAKRLGPATEDILGIVQRDLATLLKTSDYVILAAPLTDSTRGMINAETLALMKPDAFLINPARGSLVDEVAIADALESGRLGGYAADVFPCEDWAIRDRPDQIEPRLLAHPATVLTPHIGSAVDRVRRDIAHTAAADVVKFVRGEPMVGTLFDPRFQPVGPKAA</sequence>
<dbReference type="GO" id="GO:0030267">
    <property type="term" value="F:glyoxylate reductase (NADPH) activity"/>
    <property type="evidence" value="ECO:0007669"/>
    <property type="project" value="TreeGrafter"/>
</dbReference>
<name>A0A380TLP7_9HYPH</name>
<feature type="domain" description="D-isomer specific 2-hydroxyacid dehydrogenase catalytic" evidence="4">
    <location>
        <begin position="7"/>
        <end position="321"/>
    </location>
</feature>
<dbReference type="PANTHER" id="PTHR10996">
    <property type="entry name" value="2-HYDROXYACID DEHYDROGENASE-RELATED"/>
    <property type="match status" value="1"/>
</dbReference>
<reference evidence="7" key="1">
    <citation type="submission" date="2018-07" db="EMBL/GenBank/DDBJ databases">
        <authorList>
            <person name="Quirk P.G."/>
            <person name="Krulwich T.A."/>
        </authorList>
    </citation>
    <scope>NUCLEOTIDE SEQUENCE</scope>
    <source>
        <strain evidence="6">T2.30D-1.1</strain>
        <strain evidence="7">T2.30D-1.1_plasmid</strain>
        <plasmid evidence="7">1</plasmid>
    </source>
</reference>
<dbReference type="GO" id="GO:0051287">
    <property type="term" value="F:NAD binding"/>
    <property type="evidence" value="ECO:0007669"/>
    <property type="project" value="InterPro"/>
</dbReference>
<dbReference type="InterPro" id="IPR036291">
    <property type="entry name" value="NAD(P)-bd_dom_sf"/>
</dbReference>
<dbReference type="PROSITE" id="PS00671">
    <property type="entry name" value="D_2_HYDROXYACID_DH_3"/>
    <property type="match status" value="1"/>
</dbReference>
<dbReference type="GO" id="GO:0008465">
    <property type="term" value="F:hydroxypyruvate reductase (NADH) activity"/>
    <property type="evidence" value="ECO:0007669"/>
    <property type="project" value="TreeGrafter"/>
</dbReference>
<dbReference type="InterPro" id="IPR006139">
    <property type="entry name" value="D-isomer_2_OHA_DH_cat_dom"/>
</dbReference>
<dbReference type="InterPro" id="IPR006140">
    <property type="entry name" value="D-isomer_DH_NAD-bd"/>
</dbReference>
<dbReference type="CDD" id="cd12157">
    <property type="entry name" value="PTDH"/>
    <property type="match status" value="1"/>
</dbReference>
<organism evidence="7">
    <name type="scientific">Ciceribacter selenitireducens ATCC BAA-1503</name>
    <dbReference type="NCBI Taxonomy" id="1336235"/>
    <lineage>
        <taxon>Bacteria</taxon>
        <taxon>Pseudomonadati</taxon>
        <taxon>Pseudomonadota</taxon>
        <taxon>Alphaproteobacteria</taxon>
        <taxon>Hyphomicrobiales</taxon>
        <taxon>Rhizobiaceae</taxon>
        <taxon>Ciceribacter</taxon>
    </lineage>
</organism>
<evidence type="ECO:0000256" key="1">
    <source>
        <dbReference type="ARBA" id="ARBA00005854"/>
    </source>
</evidence>
<evidence type="ECO:0000313" key="6">
    <source>
        <dbReference type="EMBL" id="SSC66249.1"/>
    </source>
</evidence>
<dbReference type="OrthoDB" id="9793626at2"/>
<dbReference type="PANTHER" id="PTHR10996:SF257">
    <property type="entry name" value="GLYOXYLATE REDUCTASE 1"/>
    <property type="match status" value="1"/>
</dbReference>
<evidence type="ECO:0000256" key="3">
    <source>
        <dbReference type="RuleBase" id="RU003719"/>
    </source>
</evidence>
<dbReference type="SUPFAM" id="SSF51735">
    <property type="entry name" value="NAD(P)-binding Rossmann-fold domains"/>
    <property type="match status" value="1"/>
</dbReference>
<feature type="domain" description="D-isomer specific 2-hydroxyacid dehydrogenase NAD-binding" evidence="5">
    <location>
        <begin position="110"/>
        <end position="294"/>
    </location>
</feature>
<keyword evidence="2 3" id="KW-0560">Oxidoreductase</keyword>
<dbReference type="AlphaFoldDB" id="A0A380TLP7"/>
<dbReference type="SUPFAM" id="SSF52283">
    <property type="entry name" value="Formate/glycerate dehydrogenase catalytic domain-like"/>
    <property type="match status" value="1"/>
</dbReference>
<dbReference type="EMBL" id="LS974446">
    <property type="protein sequence ID" value="SUS16611.1"/>
    <property type="molecule type" value="Genomic_DNA"/>
</dbReference>
<evidence type="ECO:0000259" key="5">
    <source>
        <dbReference type="Pfam" id="PF02826"/>
    </source>
</evidence>
<dbReference type="InterPro" id="IPR050223">
    <property type="entry name" value="D-isomer_2-hydroxyacid_DH"/>
</dbReference>
<proteinExistence type="inferred from homology"/>
<evidence type="ECO:0008006" key="9">
    <source>
        <dbReference type="Google" id="ProtNLM"/>
    </source>
</evidence>
<dbReference type="Gene3D" id="3.40.50.720">
    <property type="entry name" value="NAD(P)-binding Rossmann-like Domain"/>
    <property type="match status" value="2"/>
</dbReference>
<protein>
    <recommendedName>
        <fullName evidence="9">D-isomer specific 2-hydroxyacid dehydrogenase NAD-binding domain-containing protein</fullName>
    </recommendedName>
</protein>
<dbReference type="Pfam" id="PF02826">
    <property type="entry name" value="2-Hacid_dh_C"/>
    <property type="match status" value="1"/>
</dbReference>
<gene>
    <name evidence="6" type="ORF">RHIZ70_1957</name>
    <name evidence="7" type="ORF">RHIZ70P_107</name>
</gene>
<evidence type="ECO:0000313" key="7">
    <source>
        <dbReference type="EMBL" id="SUS16611.1"/>
    </source>
</evidence>
<dbReference type="GO" id="GO:0005829">
    <property type="term" value="C:cytosol"/>
    <property type="evidence" value="ECO:0007669"/>
    <property type="project" value="TreeGrafter"/>
</dbReference>
<dbReference type="EMBL" id="UEYP01000028">
    <property type="protein sequence ID" value="SSC66249.1"/>
    <property type="molecule type" value="Genomic_DNA"/>
</dbReference>
<comment type="similarity">
    <text evidence="1 3">Belongs to the D-isomer specific 2-hydroxyacid dehydrogenase family.</text>
</comment>
<dbReference type="Pfam" id="PF00389">
    <property type="entry name" value="2-Hacid_dh"/>
    <property type="match status" value="1"/>
</dbReference>